<dbReference type="InterPro" id="IPR012902">
    <property type="entry name" value="N_methyl_site"/>
</dbReference>
<dbReference type="InterPro" id="IPR032092">
    <property type="entry name" value="PilW"/>
</dbReference>
<dbReference type="RefSeq" id="WP_124946004.1">
    <property type="nucleotide sequence ID" value="NZ_BHVT01000020.1"/>
</dbReference>
<dbReference type="NCBIfam" id="TIGR02532">
    <property type="entry name" value="IV_pilin_GFxxxE"/>
    <property type="match status" value="1"/>
</dbReference>
<reference evidence="2 3" key="1">
    <citation type="submission" date="2019-03" db="EMBL/GenBank/DDBJ databases">
        <title>Genomic Encyclopedia of Type Strains, Phase IV (KMG-IV): sequencing the most valuable type-strain genomes for metagenomic binning, comparative biology and taxonomic classification.</title>
        <authorList>
            <person name="Goeker M."/>
        </authorList>
    </citation>
    <scope>NUCLEOTIDE SEQUENCE [LARGE SCALE GENOMIC DNA]</scope>
    <source>
        <strain evidence="2 3">DSM 100309</strain>
    </source>
</reference>
<dbReference type="OrthoDB" id="8533459at2"/>
<keyword evidence="1" id="KW-0472">Membrane</keyword>
<sequence length="349" mass="36293">MPFNNKITIRYHSGFTLVEILVGMVIGLLAVMVIMQVFSVFEGQKRTTTGTADAQTNGAIALYNIQREALMAGFGLPVFDGNNTPLACTAFSPAGTNISPISITDGGTGSDSITIRYGDAPSGGIAVKIVGLSGNIMGVDTNMGCRVGDTALVVTGSSCSLSTVSGPTDIAIPPVPSGTPDTTHVNLATAISGVIPTTSSLSCLGVWNTITYAVSSNELQRAGFSSVADIVNIQAQYGISAAPNSNIITAWVNATGTWAAPSTADRNRIKAIRVAVVARNNLLEKAPVTNTCSSTTAASPTGLCAWGGTAGSPAPTIDVSAIPNWQRYRYKVFDTIIPIRNMIWSWDKL</sequence>
<dbReference type="AlphaFoldDB" id="A0A4R3Y9B8"/>
<dbReference type="Pfam" id="PF07963">
    <property type="entry name" value="N_methyl"/>
    <property type="match status" value="1"/>
</dbReference>
<dbReference type="EMBL" id="SMCO01000003">
    <property type="protein sequence ID" value="TCV88955.1"/>
    <property type="molecule type" value="Genomic_DNA"/>
</dbReference>
<evidence type="ECO:0000313" key="3">
    <source>
        <dbReference type="Proteomes" id="UP000295367"/>
    </source>
</evidence>
<protein>
    <submittedName>
        <fullName evidence="2">Type IV pilus assembly protein PilW</fullName>
    </submittedName>
</protein>
<keyword evidence="1" id="KW-1133">Transmembrane helix</keyword>
<dbReference type="SUPFAM" id="SSF54523">
    <property type="entry name" value="Pili subunits"/>
    <property type="match status" value="1"/>
</dbReference>
<dbReference type="Proteomes" id="UP000295367">
    <property type="component" value="Unassembled WGS sequence"/>
</dbReference>
<accession>A0A4R3Y9B8</accession>
<dbReference type="GO" id="GO:0043683">
    <property type="term" value="P:type IV pilus assembly"/>
    <property type="evidence" value="ECO:0007669"/>
    <property type="project" value="InterPro"/>
</dbReference>
<organism evidence="2 3">
    <name type="scientific">Sulfurirhabdus autotrophica</name>
    <dbReference type="NCBI Taxonomy" id="1706046"/>
    <lineage>
        <taxon>Bacteria</taxon>
        <taxon>Pseudomonadati</taxon>
        <taxon>Pseudomonadota</taxon>
        <taxon>Betaproteobacteria</taxon>
        <taxon>Nitrosomonadales</taxon>
        <taxon>Sulfuricellaceae</taxon>
        <taxon>Sulfurirhabdus</taxon>
    </lineage>
</organism>
<evidence type="ECO:0000256" key="1">
    <source>
        <dbReference type="SAM" id="Phobius"/>
    </source>
</evidence>
<dbReference type="Pfam" id="PF16074">
    <property type="entry name" value="PilW"/>
    <property type="match status" value="1"/>
</dbReference>
<keyword evidence="3" id="KW-1185">Reference proteome</keyword>
<proteinExistence type="predicted"/>
<dbReference type="InterPro" id="IPR045584">
    <property type="entry name" value="Pilin-like"/>
</dbReference>
<keyword evidence="1" id="KW-0812">Transmembrane</keyword>
<evidence type="ECO:0000313" key="2">
    <source>
        <dbReference type="EMBL" id="TCV88955.1"/>
    </source>
</evidence>
<feature type="transmembrane region" description="Helical" evidence="1">
    <location>
        <begin position="20"/>
        <end position="41"/>
    </location>
</feature>
<gene>
    <name evidence="2" type="ORF">EDC63_10326</name>
</gene>
<comment type="caution">
    <text evidence="2">The sequence shown here is derived from an EMBL/GenBank/DDBJ whole genome shotgun (WGS) entry which is preliminary data.</text>
</comment>
<name>A0A4R3Y9B8_9PROT</name>
<dbReference type="PROSITE" id="PS00409">
    <property type="entry name" value="PROKAR_NTER_METHYL"/>
    <property type="match status" value="1"/>
</dbReference>